<accession>A0A6F9DXH6</accession>
<protein>
    <submittedName>
        <fullName evidence="4">14-3-3 protein gamma-2-like</fullName>
    </submittedName>
</protein>
<evidence type="ECO:0000259" key="3">
    <source>
        <dbReference type="SMART" id="SM00101"/>
    </source>
</evidence>
<dbReference type="PRINTS" id="PR00305">
    <property type="entry name" value="1433ZETA"/>
</dbReference>
<dbReference type="EMBL" id="LR791977">
    <property type="protein sequence ID" value="CAB3267839.1"/>
    <property type="molecule type" value="mRNA"/>
</dbReference>
<sequence length="232" mass="26454">MSRIEWIIKAKIAEQAQLFNNMYTAMKLVVEAGGTLSNDERNLLSLAYKHIVGARRLSWRIISSIEQNPETQNENKLNILRNYREKIEAEIEEKCLEVIGLLDSILLPAAPNIESQVFYNKMKGDYYRYMAEINSVPEKRKKIVSAANKAYNAGLKIATNSMAPVNPLLLGTTLNYSVFLYEIKCSNRKAINLAKTAFDEALAQVELLRQSEYKDSALIMQLLQDNLEIWTT</sequence>
<feature type="site" description="Interaction with phosphoserine on interacting protein" evidence="2">
    <location>
        <position position="56"/>
    </location>
</feature>
<dbReference type="PIRSF" id="PIRSF000868">
    <property type="entry name" value="14-3-3"/>
    <property type="match status" value="1"/>
</dbReference>
<evidence type="ECO:0000313" key="4">
    <source>
        <dbReference type="EMBL" id="CAB3267839.1"/>
    </source>
</evidence>
<name>A0A6F9DXH6_9ASCI</name>
<evidence type="ECO:0000256" key="1">
    <source>
        <dbReference type="ARBA" id="ARBA00006141"/>
    </source>
</evidence>
<dbReference type="AlphaFoldDB" id="A0A6F9DXH6"/>
<evidence type="ECO:0000256" key="2">
    <source>
        <dbReference type="PIRSR" id="PIRSR000868-1"/>
    </source>
</evidence>
<dbReference type="Gene3D" id="1.20.190.20">
    <property type="entry name" value="14-3-3 domain"/>
    <property type="match status" value="1"/>
</dbReference>
<dbReference type="PANTHER" id="PTHR18860">
    <property type="entry name" value="14-3-3 PROTEIN"/>
    <property type="match status" value="1"/>
</dbReference>
<dbReference type="SUPFAM" id="SSF48445">
    <property type="entry name" value="14-3-3 protein"/>
    <property type="match status" value="1"/>
</dbReference>
<dbReference type="InterPro" id="IPR036815">
    <property type="entry name" value="14-3-3_dom_sf"/>
</dbReference>
<feature type="site" description="Interaction with phosphoserine on interacting protein" evidence="2">
    <location>
        <position position="128"/>
    </location>
</feature>
<gene>
    <name evidence="4" type="primary">Ywhag2</name>
</gene>
<feature type="domain" description="14-3-3" evidence="3">
    <location>
        <begin position="3"/>
        <end position="232"/>
    </location>
</feature>
<dbReference type="InterPro" id="IPR000308">
    <property type="entry name" value="14-3-3"/>
</dbReference>
<dbReference type="CDD" id="cd08774">
    <property type="entry name" value="14-3-3"/>
    <property type="match status" value="1"/>
</dbReference>
<proteinExistence type="evidence at transcript level"/>
<dbReference type="Pfam" id="PF00244">
    <property type="entry name" value="14-3-3"/>
    <property type="match status" value="1"/>
</dbReference>
<dbReference type="SMART" id="SM00101">
    <property type="entry name" value="14_3_3"/>
    <property type="match status" value="1"/>
</dbReference>
<comment type="similarity">
    <text evidence="1">Belongs to the 14-3-3 family.</text>
</comment>
<organism evidence="4">
    <name type="scientific">Phallusia mammillata</name>
    <dbReference type="NCBI Taxonomy" id="59560"/>
    <lineage>
        <taxon>Eukaryota</taxon>
        <taxon>Metazoa</taxon>
        <taxon>Chordata</taxon>
        <taxon>Tunicata</taxon>
        <taxon>Ascidiacea</taxon>
        <taxon>Phlebobranchia</taxon>
        <taxon>Ascidiidae</taxon>
        <taxon>Phallusia</taxon>
    </lineage>
</organism>
<dbReference type="InterPro" id="IPR023410">
    <property type="entry name" value="14-3-3_domain"/>
</dbReference>
<reference evidence="4" key="1">
    <citation type="submission" date="2020-04" db="EMBL/GenBank/DDBJ databases">
        <authorList>
            <person name="Neveu A P."/>
        </authorList>
    </citation>
    <scope>NUCLEOTIDE SEQUENCE</scope>
    <source>
        <tissue evidence="4">Whole embryo</tissue>
    </source>
</reference>